<dbReference type="VEuPathDB" id="GiardiaDB:DHA2_152260"/>
<evidence type="ECO:0000313" key="3">
    <source>
        <dbReference type="Proteomes" id="UP000018320"/>
    </source>
</evidence>
<dbReference type="EMBL" id="AHGT01000060">
    <property type="protein sequence ID" value="ESU35996.1"/>
    <property type="molecule type" value="Genomic_DNA"/>
</dbReference>
<accession>V6TAU4</accession>
<gene>
    <name evidence="2" type="ORF">DHA2_152260</name>
</gene>
<dbReference type="VEuPathDB" id="GiardiaDB:QR46_0631"/>
<feature type="region of interest" description="Disordered" evidence="1">
    <location>
        <begin position="297"/>
        <end position="318"/>
    </location>
</feature>
<dbReference type="VEuPathDB" id="GiardiaDB:GL50803_0015416"/>
<protein>
    <submittedName>
        <fullName evidence="2">Uncharacterized protein</fullName>
    </submittedName>
</protein>
<name>V6TAU4_GIAIN</name>
<organism evidence="2 3">
    <name type="scientific">Giardia intestinalis</name>
    <name type="common">Giardia lamblia</name>
    <dbReference type="NCBI Taxonomy" id="5741"/>
    <lineage>
        <taxon>Eukaryota</taxon>
        <taxon>Metamonada</taxon>
        <taxon>Diplomonadida</taxon>
        <taxon>Hexamitidae</taxon>
        <taxon>Giardiinae</taxon>
        <taxon>Giardia</taxon>
    </lineage>
</organism>
<dbReference type="AlphaFoldDB" id="V6TAU4"/>
<reference evidence="3" key="1">
    <citation type="submission" date="2012-02" db="EMBL/GenBank/DDBJ databases">
        <title>Genome sequencing of Giardia lamblia Genotypes A2 and B isolates (DH and GS) and comparative analysis with the genomes of Genotypes A1 and E (WB and Pig).</title>
        <authorList>
            <person name="Adam R."/>
            <person name="Dahlstrom E."/>
            <person name="Martens C."/>
            <person name="Bruno D."/>
            <person name="Barbian K."/>
            <person name="Porcella S.F."/>
            <person name="Nash T."/>
        </authorList>
    </citation>
    <scope>NUCLEOTIDE SEQUENCE</scope>
    <source>
        <strain evidence="3">DH</strain>
    </source>
</reference>
<dbReference type="Proteomes" id="UP000018320">
    <property type="component" value="Unassembled WGS sequence"/>
</dbReference>
<proteinExistence type="predicted"/>
<reference evidence="2 3" key="2">
    <citation type="journal article" date="2013" name="Genome Biol. Evol.">
        <title>Genome sequencing of Giardia lamblia genotypes A2 and B isolates (DH and GS) and comparative analysis with the genomes of genotypes A1 and E (WB and Pig).</title>
        <authorList>
            <person name="Adam R.D."/>
            <person name="Dahlstrom E.W."/>
            <person name="Martens C.A."/>
            <person name="Bruno D.P."/>
            <person name="Barbian K.D."/>
            <person name="Ricklefs S.M."/>
            <person name="Hernandez M.M."/>
            <person name="Narla N.P."/>
            <person name="Patel R.B."/>
            <person name="Porcella S.F."/>
            <person name="Nash T.E."/>
        </authorList>
    </citation>
    <scope>NUCLEOTIDE SEQUENCE [LARGE SCALE GENOMIC DNA]</scope>
    <source>
        <strain evidence="2 3">DH</strain>
    </source>
</reference>
<comment type="caution">
    <text evidence="2">The sequence shown here is derived from an EMBL/GenBank/DDBJ whole genome shotgun (WGS) entry which is preliminary data.</text>
</comment>
<feature type="compositionally biased region" description="Basic and acidic residues" evidence="1">
    <location>
        <begin position="304"/>
        <end position="318"/>
    </location>
</feature>
<feature type="non-terminal residue" evidence="2">
    <location>
        <position position="1"/>
    </location>
</feature>
<sequence length="1093" mass="122186">VFLNRKKLIHVLAKKVSFIHRNWAQLETALDPNARKNIPMLRLDIRELIIPQRMPGTHVTLTLTFRNRLRNTVDCEFVHPGSLRRRQTNGSVCTIYPSEVITPIPWMSHLSHELTVTAEIFNDDAMLYETTVRVAPLKVKHILSGKRMFLELPMDKVSCAAVCICKDMTERSSKVFLQKMPLNHIIPLFPEPIIDCYLIVDAGYIIRRSIYDRYTRTTPEKIPISLASKLRRVSIVLRGLVGDVVWESMVYNGEVDPKTGEIIMYELINGLDAVAINVLSVLHKSIFTKSKGRAKIKIGQSSESRGDHSSAKKTRRQQEKDYKLLLNACVMEGIVAAPSCGAGLSRTRGPSLIEVLASIKGLSHNNLNPMDLLASYSTCDCSQSTLTFDRLKSLMSENPNMWVIAKRIRNWISVVDHKHILAGLVRNYISPTHLTVPERIGKSQLHDILRDCDDDNVCYVLSIVCRDAMTLPRVTIGENTYFAPTSSEQVSPYKWLQTGDDSINGLHRFCLHYDIPQKSVCNFLWERLCIADPSSNMTDPTAEMVMNKLSLLLTAALNTGTVEKWRNGRGKTYSLRSLFIDLIIYIVTTVEMQPLHVLYQDDANGPEVEVSQSYESEESILCVDPLEEVQQIEQLASEEYSCPKALLFSRHVQQHVNEVISSQSSSLSKPSASQSLCVQGETRMLHSLSSEVSLSIADLATEPKNEDHQAADPVDQIHLPAIPRPNNGVRRQVHTPQDKARLASSTSIISQAASSAFSDVSCQEDDVVLSTIDYTDRSKGSVGRTGTKTVIGPVLGSSYSSLINVSRLNTPICDLSFSSSPSNALPPLYSNIFTDMIKLITQERACTTGQRMLDQWTEDLIEAVVAPTTQFANPTWGHEQMHAMQDLCVAAAHLKHIMLKLSSCIENVDKEQVRFLIMSILSDRDLEHLLLSLDEPLLSFHSKLTSSTKETQTISSFASNLPHNLPRESSPFDFSALQEKMSLNDRVIDSILEKATAYASSLSPNRRTINTASIPSVQRSTDTFISGNTGFARSSSKDTNYLFESNYESRAGTPDICQMLESIEGGDCDQQLIEPATWDYGVCPYERQRLILT</sequence>
<dbReference type="VEuPathDB" id="GiardiaDB:GL50581_2226"/>
<evidence type="ECO:0000256" key="1">
    <source>
        <dbReference type="SAM" id="MobiDB-lite"/>
    </source>
</evidence>
<evidence type="ECO:0000313" key="2">
    <source>
        <dbReference type="EMBL" id="ESU35996.1"/>
    </source>
</evidence>